<accession>A0A5J6TIM6</accession>
<sequence>MKVIGLLRSKETKTIEVDAATYLEGKAALEEQIPEGWELQHIRSEKD</sequence>
<dbReference type="GeneID" id="55813798"/>
<evidence type="ECO:0000313" key="2">
    <source>
        <dbReference type="Proteomes" id="UP000325735"/>
    </source>
</evidence>
<gene>
    <name evidence="1" type="primary">35</name>
    <name evidence="1" type="ORF">PBI_TRIPLEJ_35</name>
</gene>
<dbReference type="KEGG" id="vg:55813798"/>
<evidence type="ECO:0000313" key="1">
    <source>
        <dbReference type="EMBL" id="QFG09579.1"/>
    </source>
</evidence>
<organism evidence="1 2">
    <name type="scientific">Arthrobacter phage TripleJ</name>
    <dbReference type="NCBI Taxonomy" id="2599838"/>
    <lineage>
        <taxon>Viruses</taxon>
        <taxon>Duplodnaviria</taxon>
        <taxon>Heunggongvirae</taxon>
        <taxon>Uroviricota</taxon>
        <taxon>Caudoviricetes</taxon>
        <taxon>Triplejayvirus</taxon>
        <taxon>Triplejayvirus tripleJ</taxon>
    </lineage>
</organism>
<protein>
    <submittedName>
        <fullName evidence="1">Uncharacterized protein</fullName>
    </submittedName>
</protein>
<reference evidence="1 2" key="1">
    <citation type="submission" date="2019-07" db="EMBL/GenBank/DDBJ databases">
        <authorList>
            <person name="Stoner T.H."/>
            <person name="Garlena R.A."/>
            <person name="Russell D.A."/>
            <person name="Pope W.H."/>
            <person name="Jacobs-Sera D."/>
            <person name="Hatfull G.F."/>
        </authorList>
    </citation>
    <scope>NUCLEOTIDE SEQUENCE [LARGE SCALE GENOMIC DNA]</scope>
</reference>
<keyword evidence="2" id="KW-1185">Reference proteome</keyword>
<proteinExistence type="predicted"/>
<dbReference type="Proteomes" id="UP000325735">
    <property type="component" value="Segment"/>
</dbReference>
<name>A0A5J6TIM6_9CAUD</name>
<dbReference type="RefSeq" id="YP_009884438.1">
    <property type="nucleotide sequence ID" value="NC_049470.1"/>
</dbReference>
<dbReference type="EMBL" id="MN234178">
    <property type="protein sequence ID" value="QFG09579.1"/>
    <property type="molecule type" value="Genomic_DNA"/>
</dbReference>